<sequence length="1722" mass="188351">MAPTQEKLVGSSPQAVAEPTCTRTIFADVVALDQVYTYNRLGSFNPTGMIYALREDVEAISPSKPAGPGNARLKTNKRPRPLTLRANVGDCLHVKFTNWLAPTRSAIPSAEESQPGPSKAGGSTTQSFLRKLLPLWVWTPSYDAVLSLIKGEAVGGRWFWLGEDKEADSDHRDNSPATRHASIHVQGLQYRNILSDGANVGYNPSSLVPSGGSLDYEWYADHEGVFFFHSMGASFGGEGDGGSTAQGLFGAVNVEPAGSSWYRSKVSATVLKSVTTGTNPDGTPLIQYEKLDDSNRPYLAILDANRQIRHGDLEAIITGYKGTSVGTRTSIDQGHFRELTAIYHDEIKAVQAFDELEWNPTFHSVRDGFGVNYGVAGLGAELIANRAKIGPTKDCVTCEYEEFFLESWANGDPAMNVEKDASGKAVAALYPDDPTNVHHSYLGDPVRIRNIHAGPAETHVFHLHAHQWKYSPGAQDSNYLDSQTVSPGSAFTYDINFGGSGNRNLTVGDSIHHCHLYPHFAQGMWALWRVHDVFEAGTKDRVLPDAEIKNGTPNPAVIPIPSRAMPPMPTYVATTVSTPSGPMTRPAFPGYPFYIPGMPGRRTPQAPLDLEFDGGLPRHIVTNAVGPVAYGNSGRFDVDPTALNIKLLPQAGTPTEKAAMAFHSGDFPSSVGATAPSIVPLHNDPVFAETVKYYPGYTALGGTGKFLVNGRQPVAGAPFADPCPARTTKRNYRATYLQIAMQRVNRAGWHDPQARLMVLNEDVPATQDGKRPPEPFFFRAESGECINFYATNLIPAHLAPDDFQIYTPTDIIGQHIHLVKFDVTAADGAGNGWNYEDGTLSSDTVAHRIHLANAAGGAFVADGNVGETGARVYLTAPASHPRIPRAPGTAQTSVQRWWADPLLSDSGKEHPLETVFTHDHFGPSSHQQHGFYGALIVEPKGSKWRDPRTGIFYGSRVADGGPTSWNADIITPNPANSFREFAIAFADYVPLYDECGKPVNPPNYKEEKLPWAVGFESTPMPEAISAADPGGMTINYHNEPIPHRISTRLSCSDRVQRSGTRGDMANVFRSDIHGDPYTPVMYGNPGDNIRIRLIQGSQEEQHSFTLHGNKWLKELYDTDSGFYNAQPIGISEKFEFNLTGGLPQIIGPYETADYMYMSASTGDLWNGMWGILRTTKNRLRNTRTLADVALLAADENPKLQSVATRGAANGEVQPYPPFTLLDLPDEAGLEVLDPEKERDSVEDSYEVDETGKPVKQRTVEHLMADREGMMRIDKDLVLQYEALQWFGIKPIKTDSCPKGSPVRLYRVSAIDAKNHIAGKRLVYNDAHKIYDPDAIIFAQDAHLAGLKAGTRKPEPLILRARAGECIQVILTNRLPSTTLPKSYVWAHHSAITPRFNVNQVRMSNHVSLHPQLVNYDVNVDDGANVGLNAVQTVPPGGSRAYRWFAGEFKSSPFGTPFPWGRRTPMEFGIVNLRNMADVVNHGMHGAIGALVIEPADAAWTADPGTEAQAYVSYTRADGKPETFREFVALFQDDLGLHSDDSTFWDTDGLESGTALRNTAGIDDSQDTGQKGFNYRTEPLWARLGVPPQTDMETLNDYDLRDILSSTAHGDPATPVFEVQVNDPVRWRFGHPSGHSRQHAISMHGAEWRRNPWLAGSQSRVMGPNATSPIISTQGGASVMQSYTMIPEYGAGGASSVKGDYLYRDHASFLWSAGGLWGVYRVK</sequence>
<reference evidence="2 3" key="1">
    <citation type="submission" date="2019-06" db="EMBL/GenBank/DDBJ databases">
        <authorList>
            <person name="Livingstone P."/>
            <person name="Whitworth D."/>
        </authorList>
    </citation>
    <scope>NUCLEOTIDE SEQUENCE [LARGE SCALE GENOMIC DNA]</scope>
    <source>
        <strain evidence="2 3">AM401</strain>
    </source>
</reference>
<feature type="region of interest" description="Disordered" evidence="1">
    <location>
        <begin position="61"/>
        <end position="80"/>
    </location>
</feature>
<protein>
    <submittedName>
        <fullName evidence="2">Copper oxidase</fullName>
    </submittedName>
</protein>
<evidence type="ECO:0000313" key="2">
    <source>
        <dbReference type="EMBL" id="TQF13125.1"/>
    </source>
</evidence>
<name>A0A540WVT4_9BACT</name>
<accession>A0A540WVT4</accession>
<dbReference type="EMBL" id="VIFM01000111">
    <property type="protein sequence ID" value="TQF13125.1"/>
    <property type="molecule type" value="Genomic_DNA"/>
</dbReference>
<dbReference type="RefSeq" id="WP_141645154.1">
    <property type="nucleotide sequence ID" value="NZ_VIFM01000111.1"/>
</dbReference>
<dbReference type="Gene3D" id="2.60.40.420">
    <property type="entry name" value="Cupredoxins - blue copper proteins"/>
    <property type="match status" value="6"/>
</dbReference>
<proteinExistence type="predicted"/>
<evidence type="ECO:0000313" key="3">
    <source>
        <dbReference type="Proteomes" id="UP000315369"/>
    </source>
</evidence>
<dbReference type="Proteomes" id="UP000315369">
    <property type="component" value="Unassembled WGS sequence"/>
</dbReference>
<organism evidence="2 3">
    <name type="scientific">Myxococcus llanfairpwllgwyngyllgogerychwyrndrobwllllantysiliogogogochensis</name>
    <dbReference type="NCBI Taxonomy" id="2590453"/>
    <lineage>
        <taxon>Bacteria</taxon>
        <taxon>Pseudomonadati</taxon>
        <taxon>Myxococcota</taxon>
        <taxon>Myxococcia</taxon>
        <taxon>Myxococcales</taxon>
        <taxon>Cystobacterineae</taxon>
        <taxon>Myxococcaceae</taxon>
        <taxon>Myxococcus</taxon>
    </lineage>
</organism>
<keyword evidence="3" id="KW-1185">Reference proteome</keyword>
<dbReference type="OrthoDB" id="345021at2"/>
<evidence type="ECO:0000256" key="1">
    <source>
        <dbReference type="SAM" id="MobiDB-lite"/>
    </source>
</evidence>
<comment type="caution">
    <text evidence="2">The sequence shown here is derived from an EMBL/GenBank/DDBJ whole genome shotgun (WGS) entry which is preliminary data.</text>
</comment>
<dbReference type="SUPFAM" id="SSF49503">
    <property type="entry name" value="Cupredoxins"/>
    <property type="match status" value="4"/>
</dbReference>
<gene>
    <name evidence="2" type="ORF">FJV41_25510</name>
</gene>
<dbReference type="InterPro" id="IPR008972">
    <property type="entry name" value="Cupredoxin"/>
</dbReference>